<dbReference type="AlphaFoldDB" id="A0A0L8FVX1"/>
<reference evidence="1" key="1">
    <citation type="submission" date="2015-07" db="EMBL/GenBank/DDBJ databases">
        <title>MeaNS - Measles Nucleotide Surveillance Program.</title>
        <authorList>
            <person name="Tran T."/>
            <person name="Druce J."/>
        </authorList>
    </citation>
    <scope>NUCLEOTIDE SEQUENCE</scope>
    <source>
        <strain evidence="1">UCB-OBI-ISO-001</strain>
        <tissue evidence="1">Gonad</tissue>
    </source>
</reference>
<name>A0A0L8FVX1_OCTBM</name>
<accession>A0A0L8FVX1</accession>
<protein>
    <submittedName>
        <fullName evidence="1">Uncharacterized protein</fullName>
    </submittedName>
</protein>
<organism evidence="1">
    <name type="scientific">Octopus bimaculoides</name>
    <name type="common">California two-spotted octopus</name>
    <dbReference type="NCBI Taxonomy" id="37653"/>
    <lineage>
        <taxon>Eukaryota</taxon>
        <taxon>Metazoa</taxon>
        <taxon>Spiralia</taxon>
        <taxon>Lophotrochozoa</taxon>
        <taxon>Mollusca</taxon>
        <taxon>Cephalopoda</taxon>
        <taxon>Coleoidea</taxon>
        <taxon>Octopodiformes</taxon>
        <taxon>Octopoda</taxon>
        <taxon>Incirrata</taxon>
        <taxon>Octopodidae</taxon>
        <taxon>Octopus</taxon>
    </lineage>
</organism>
<gene>
    <name evidence="1" type="ORF">OCBIM_22006545mg</name>
</gene>
<proteinExistence type="predicted"/>
<evidence type="ECO:0000313" key="1">
    <source>
        <dbReference type="EMBL" id="KOF68764.1"/>
    </source>
</evidence>
<dbReference type="EMBL" id="KQ426003">
    <property type="protein sequence ID" value="KOF68764.1"/>
    <property type="molecule type" value="Genomic_DNA"/>
</dbReference>
<sequence>MTKYMKLTGPWGVFFCKFQRTMLLPIFVYISPNPLKLTICKIQLHSEALLYLHV</sequence>